<dbReference type="Gene3D" id="3.40.50.2000">
    <property type="entry name" value="Glycogen Phosphorylase B"/>
    <property type="match status" value="2"/>
</dbReference>
<organism evidence="4 5">
    <name type="scientific">Endosaccharibacter trunci</name>
    <dbReference type="NCBI Taxonomy" id="2812733"/>
    <lineage>
        <taxon>Bacteria</taxon>
        <taxon>Pseudomonadati</taxon>
        <taxon>Pseudomonadota</taxon>
        <taxon>Alphaproteobacteria</taxon>
        <taxon>Acetobacterales</taxon>
        <taxon>Acetobacteraceae</taxon>
        <taxon>Endosaccharibacter</taxon>
    </lineage>
</organism>
<keyword evidence="2" id="KW-0808">Transferase</keyword>
<dbReference type="CDD" id="cd03789">
    <property type="entry name" value="GT9_LPS_heptosyltransferase"/>
    <property type="match status" value="1"/>
</dbReference>
<dbReference type="InterPro" id="IPR002201">
    <property type="entry name" value="Glyco_trans_9"/>
</dbReference>
<proteinExistence type="predicted"/>
<dbReference type="Proteomes" id="UP001524587">
    <property type="component" value="Unassembled WGS sequence"/>
</dbReference>
<comment type="caution">
    <text evidence="4">The sequence shown here is derived from an EMBL/GenBank/DDBJ whole genome shotgun (WGS) entry which is preliminary data.</text>
</comment>
<feature type="region of interest" description="Disordered" evidence="3">
    <location>
        <begin position="1"/>
        <end position="24"/>
    </location>
</feature>
<keyword evidence="1" id="KW-0328">Glycosyltransferase</keyword>
<accession>A0ABT1WC84</accession>
<evidence type="ECO:0000313" key="5">
    <source>
        <dbReference type="Proteomes" id="UP001524587"/>
    </source>
</evidence>
<dbReference type="RefSeq" id="WP_422864907.1">
    <property type="nucleotide sequence ID" value="NZ_JAMSKV010000012.1"/>
</dbReference>
<evidence type="ECO:0000256" key="2">
    <source>
        <dbReference type="ARBA" id="ARBA00022679"/>
    </source>
</evidence>
<dbReference type="SUPFAM" id="SSF53756">
    <property type="entry name" value="UDP-Glycosyltransferase/glycogen phosphorylase"/>
    <property type="match status" value="1"/>
</dbReference>
<protein>
    <submittedName>
        <fullName evidence="4">Glycosyltransferase family 9 protein</fullName>
    </submittedName>
</protein>
<keyword evidence="5" id="KW-1185">Reference proteome</keyword>
<name>A0ABT1WC84_9PROT</name>
<reference evidence="4 5" key="1">
    <citation type="submission" date="2022-06" db="EMBL/GenBank/DDBJ databases">
        <title>Endosaccharibacter gen. nov., sp. nov., endophytic bacteria isolated from sugarcane.</title>
        <authorList>
            <person name="Pitiwittayakul N."/>
            <person name="Yukphan P."/>
            <person name="Charoenyingcharoen P."/>
            <person name="Tanasupawat S."/>
        </authorList>
    </citation>
    <scope>NUCLEOTIDE SEQUENCE [LARGE SCALE GENOMIC DNA]</scope>
    <source>
        <strain evidence="4 5">KSS8</strain>
    </source>
</reference>
<dbReference type="InterPro" id="IPR051199">
    <property type="entry name" value="LPS_LOS_Heptosyltrfase"/>
</dbReference>
<dbReference type="Pfam" id="PF01075">
    <property type="entry name" value="Glyco_transf_9"/>
    <property type="match status" value="1"/>
</dbReference>
<sequence length="332" mass="35454">MPQSLGDGTASDNSRKVLTDTPHSTGARTLPRILFITATRLGDAVLSTGLLHHLLETRPDARFTIACGPVAAGLFQRMPGLERVIVVEKQRYDLHWLQLWRDCVRTRWDLAIDLRGSAVTLFLPARKRRIMRGGRRPGHRTAHLAGVLNLDPAPMPVCWFDGEDNAVAAAMLPDSAAPDAPYIGLGPTANWSGKVWPAQRFAALFEGLRARYPGARPVVFAGPGATEHAMAQALIDRLPVRAVDLRGKLSLPEISAALSRCRLFVGNDSGLMHLSAATGIPTLGLFGPSRASEYAPAGPRAAFVEAPGPEGNAPIGGLAVRTALDAALELLA</sequence>
<evidence type="ECO:0000256" key="3">
    <source>
        <dbReference type="SAM" id="MobiDB-lite"/>
    </source>
</evidence>
<evidence type="ECO:0000256" key="1">
    <source>
        <dbReference type="ARBA" id="ARBA00022676"/>
    </source>
</evidence>
<dbReference type="EMBL" id="JAMSKV010000012">
    <property type="protein sequence ID" value="MCQ8279423.1"/>
    <property type="molecule type" value="Genomic_DNA"/>
</dbReference>
<dbReference type="PANTHER" id="PTHR30160">
    <property type="entry name" value="TETRAACYLDISACCHARIDE 4'-KINASE-RELATED"/>
    <property type="match status" value="1"/>
</dbReference>
<evidence type="ECO:0000313" key="4">
    <source>
        <dbReference type="EMBL" id="MCQ8279423.1"/>
    </source>
</evidence>
<gene>
    <name evidence="4" type="ORF">NFI95_13335</name>
</gene>